<feature type="binding site" evidence="14">
    <location>
        <position position="320"/>
    </location>
    <ligand>
        <name>S-adenosyl-L-methionine</name>
        <dbReference type="ChEBI" id="CHEBI:59789"/>
    </ligand>
</feature>
<dbReference type="GO" id="GO:0006355">
    <property type="term" value="P:regulation of DNA-templated transcription"/>
    <property type="evidence" value="ECO:0007669"/>
    <property type="project" value="InterPro"/>
</dbReference>
<dbReference type="FunFam" id="3.40.50.150:FF:000257">
    <property type="entry name" value="16S rRNA methyltransferase"/>
    <property type="match status" value="1"/>
</dbReference>
<dbReference type="NCBIfam" id="NF008149">
    <property type="entry name" value="PRK10901.1"/>
    <property type="match status" value="1"/>
</dbReference>
<dbReference type="Gene3D" id="3.30.70.1170">
    <property type="entry name" value="Sun protein, domain 3"/>
    <property type="match status" value="1"/>
</dbReference>
<dbReference type="NCBIfam" id="NF011494">
    <property type="entry name" value="PRK14902.1"/>
    <property type="match status" value="1"/>
</dbReference>
<dbReference type="EMBL" id="RJUL01000012">
    <property type="protein sequence ID" value="ROQ19094.1"/>
    <property type="molecule type" value="Genomic_DNA"/>
</dbReference>
<dbReference type="GO" id="GO:0070475">
    <property type="term" value="P:rRNA base methylation"/>
    <property type="evidence" value="ECO:0007669"/>
    <property type="project" value="TreeGrafter"/>
</dbReference>
<dbReference type="InterPro" id="IPR001678">
    <property type="entry name" value="MeTrfase_RsmB-F_NOP2_dom"/>
</dbReference>
<comment type="similarity">
    <text evidence="3 14">Belongs to the class I-like SAM-binding methyltransferase superfamily. RsmB/NOP family.</text>
</comment>
<keyword evidence="5" id="KW-0963">Cytoplasm</keyword>
<accession>A0A3N1NGZ0</accession>
<feature type="domain" description="SAM-dependent MTase RsmB/NOP-type" evidence="15">
    <location>
        <begin position="164"/>
        <end position="430"/>
    </location>
</feature>
<dbReference type="InterPro" id="IPR049560">
    <property type="entry name" value="MeTrfase_RsmB-F_NOP2_cat"/>
</dbReference>
<evidence type="ECO:0000256" key="6">
    <source>
        <dbReference type="ARBA" id="ARBA00022552"/>
    </source>
</evidence>
<gene>
    <name evidence="16" type="ORF">EDC28_11214</name>
</gene>
<dbReference type="PROSITE" id="PS51686">
    <property type="entry name" value="SAM_MT_RSMB_NOP"/>
    <property type="match status" value="1"/>
</dbReference>
<sequence length="431" mass="46844">MSAKLRAQGARVLSAVLDEGKSLNEALPAAQASLANPKDKALLQALCFGALRQYRLLEAAIDQLMDKPLKGKTRILQRLLVLGLYQLYFSRIPAHAAVGETVAAAPLLGQGKLKGLVNGVLRNAERQGEALLEKAAKNKAVATLHPDWLIARLKAAYPSNWQDVVEANNQQAPLWLRVNSRQGDKTQYLDALSQAGIEAVSEESLTCGFYLAEAQDVTALPGFAGGAVSVQDGAAQFAAQLLAPVDGERILDACAAPGGKTAHILELADAEVTALDVSEQRLVRVQENLARLKLSAKVVAADASQRDWWDGKAFDRILLDAPCSATGVIRRHPDIRWLRRDQDIAELAALQARILDNCWQMLKPGGTLLYATCSVLPQENREQVKAFLARTADAELLPIRDDESAQQPGWQLLPGQNKMDGFFYARVLKKP</sequence>
<protein>
    <recommendedName>
        <fullName evidence="4">16S rRNA (cytosine(967)-C(5))-methyltransferase</fullName>
        <ecNumber evidence="4">2.1.1.176</ecNumber>
    </recommendedName>
    <alternativeName>
        <fullName evidence="11">16S rRNA m5C967 methyltransferase</fullName>
    </alternativeName>
    <alternativeName>
        <fullName evidence="12">rRNA (cytosine-C(5)-)-methyltransferase RsmB</fullName>
    </alternativeName>
</protein>
<dbReference type="Gene3D" id="3.40.50.150">
    <property type="entry name" value="Vaccinia Virus protein VP39"/>
    <property type="match status" value="1"/>
</dbReference>
<dbReference type="InterPro" id="IPR023267">
    <property type="entry name" value="RCMT"/>
</dbReference>
<comment type="subcellular location">
    <subcellularLocation>
        <location evidence="2">Cytoplasm</location>
    </subcellularLocation>
</comment>
<feature type="binding site" evidence="14">
    <location>
        <position position="302"/>
    </location>
    <ligand>
        <name>S-adenosyl-L-methionine</name>
        <dbReference type="ChEBI" id="CHEBI:59789"/>
    </ligand>
</feature>
<dbReference type="InterPro" id="IPR004573">
    <property type="entry name" value="rRNA_ssu_MeTfrase_B"/>
</dbReference>
<comment type="function">
    <text evidence="1">Specifically methylates the cytosine at position 967 (m5C967) of 16S rRNA.</text>
</comment>
<dbReference type="PANTHER" id="PTHR22807">
    <property type="entry name" value="NOP2 YEAST -RELATED NOL1/NOP2/FMU SUN DOMAIN-CONTAINING"/>
    <property type="match status" value="1"/>
</dbReference>
<dbReference type="InterPro" id="IPR054728">
    <property type="entry name" value="RsmB-like_ferredoxin"/>
</dbReference>
<organism evidence="16 17">
    <name type="scientific">Gallaecimonas pentaromativorans</name>
    <dbReference type="NCBI Taxonomy" id="584787"/>
    <lineage>
        <taxon>Bacteria</taxon>
        <taxon>Pseudomonadati</taxon>
        <taxon>Pseudomonadota</taxon>
        <taxon>Gammaproteobacteria</taxon>
        <taxon>Enterobacterales</taxon>
        <taxon>Gallaecimonadaceae</taxon>
        <taxon>Gallaecimonas</taxon>
    </lineage>
</organism>
<dbReference type="EC" id="2.1.1.176" evidence="4"/>
<evidence type="ECO:0000259" key="15">
    <source>
        <dbReference type="PROSITE" id="PS51686"/>
    </source>
</evidence>
<evidence type="ECO:0000256" key="3">
    <source>
        <dbReference type="ARBA" id="ARBA00007494"/>
    </source>
</evidence>
<evidence type="ECO:0000256" key="4">
    <source>
        <dbReference type="ARBA" id="ARBA00012140"/>
    </source>
</evidence>
<evidence type="ECO:0000256" key="9">
    <source>
        <dbReference type="ARBA" id="ARBA00022691"/>
    </source>
</evidence>
<dbReference type="Gene3D" id="1.10.940.10">
    <property type="entry name" value="NusB-like"/>
    <property type="match status" value="1"/>
</dbReference>
<dbReference type="Pfam" id="PF01029">
    <property type="entry name" value="NusB"/>
    <property type="match status" value="1"/>
</dbReference>
<keyword evidence="7 14" id="KW-0489">Methyltransferase</keyword>
<evidence type="ECO:0000256" key="1">
    <source>
        <dbReference type="ARBA" id="ARBA00002724"/>
    </source>
</evidence>
<dbReference type="Pfam" id="PF22458">
    <property type="entry name" value="RsmF-B_ferredox"/>
    <property type="match status" value="1"/>
</dbReference>
<evidence type="ECO:0000256" key="8">
    <source>
        <dbReference type="ARBA" id="ARBA00022679"/>
    </source>
</evidence>
<dbReference type="AlphaFoldDB" id="A0A3N1NGZ0"/>
<dbReference type="Gene3D" id="1.10.287.730">
    <property type="entry name" value="Helix hairpin bin"/>
    <property type="match status" value="1"/>
</dbReference>
<feature type="active site" description="Nucleophile" evidence="14">
    <location>
        <position position="373"/>
    </location>
</feature>
<dbReference type="Pfam" id="PF01189">
    <property type="entry name" value="Methyltr_RsmB-F"/>
    <property type="match status" value="1"/>
</dbReference>
<dbReference type="GO" id="GO:0005829">
    <property type="term" value="C:cytosol"/>
    <property type="evidence" value="ECO:0007669"/>
    <property type="project" value="TreeGrafter"/>
</dbReference>
<evidence type="ECO:0000256" key="13">
    <source>
        <dbReference type="ARBA" id="ARBA00047283"/>
    </source>
</evidence>
<dbReference type="STRING" id="584787.GCA_001247655_02207"/>
<dbReference type="GO" id="GO:0009383">
    <property type="term" value="F:rRNA (cytosine-C5-)-methyltransferase activity"/>
    <property type="evidence" value="ECO:0007669"/>
    <property type="project" value="TreeGrafter"/>
</dbReference>
<dbReference type="InterPro" id="IPR006027">
    <property type="entry name" value="NusB_RsmB_TIM44"/>
</dbReference>
<comment type="catalytic activity">
    <reaction evidence="13">
        <text>cytidine(967) in 16S rRNA + S-adenosyl-L-methionine = 5-methylcytidine(967) in 16S rRNA + S-adenosyl-L-homocysteine + H(+)</text>
        <dbReference type="Rhea" id="RHEA:42748"/>
        <dbReference type="Rhea" id="RHEA-COMP:10219"/>
        <dbReference type="Rhea" id="RHEA-COMP:10220"/>
        <dbReference type="ChEBI" id="CHEBI:15378"/>
        <dbReference type="ChEBI" id="CHEBI:57856"/>
        <dbReference type="ChEBI" id="CHEBI:59789"/>
        <dbReference type="ChEBI" id="CHEBI:74483"/>
        <dbReference type="ChEBI" id="CHEBI:82748"/>
        <dbReference type="EC" id="2.1.1.176"/>
    </reaction>
</comment>
<dbReference type="PANTHER" id="PTHR22807:SF61">
    <property type="entry name" value="NOL1_NOP2_SUN FAMILY PROTEIN _ ANTITERMINATION NUSB DOMAIN-CONTAINING PROTEIN"/>
    <property type="match status" value="1"/>
</dbReference>
<evidence type="ECO:0000313" key="16">
    <source>
        <dbReference type="EMBL" id="ROQ19094.1"/>
    </source>
</evidence>
<dbReference type="RefSeq" id="WP_123422537.1">
    <property type="nucleotide sequence ID" value="NZ_RJUL01000012.1"/>
</dbReference>
<dbReference type="GO" id="GO:0003723">
    <property type="term" value="F:RNA binding"/>
    <property type="evidence" value="ECO:0007669"/>
    <property type="project" value="UniProtKB-UniRule"/>
</dbReference>
<name>A0A3N1NGZ0_9GAMM</name>
<keyword evidence="17" id="KW-1185">Reference proteome</keyword>
<evidence type="ECO:0000256" key="12">
    <source>
        <dbReference type="ARBA" id="ARBA00031088"/>
    </source>
</evidence>
<evidence type="ECO:0000256" key="2">
    <source>
        <dbReference type="ARBA" id="ARBA00004496"/>
    </source>
</evidence>
<dbReference type="InterPro" id="IPR035926">
    <property type="entry name" value="NusB-like_sf"/>
</dbReference>
<dbReference type="SUPFAM" id="SSF48013">
    <property type="entry name" value="NusB-like"/>
    <property type="match status" value="1"/>
</dbReference>
<evidence type="ECO:0000256" key="7">
    <source>
        <dbReference type="ARBA" id="ARBA00022603"/>
    </source>
</evidence>
<reference evidence="16 17" key="1">
    <citation type="submission" date="2018-11" db="EMBL/GenBank/DDBJ databases">
        <title>Genomic Encyclopedia of Type Strains, Phase IV (KMG-IV): sequencing the most valuable type-strain genomes for metagenomic binning, comparative biology and taxonomic classification.</title>
        <authorList>
            <person name="Goeker M."/>
        </authorList>
    </citation>
    <scope>NUCLEOTIDE SEQUENCE [LARGE SCALE GENOMIC DNA]</scope>
    <source>
        <strain evidence="16 17">DSM 21945</strain>
    </source>
</reference>
<evidence type="ECO:0000256" key="5">
    <source>
        <dbReference type="ARBA" id="ARBA00022490"/>
    </source>
</evidence>
<dbReference type="InterPro" id="IPR018314">
    <property type="entry name" value="RsmB/NOL1/NOP2-like_CS"/>
</dbReference>
<dbReference type="Proteomes" id="UP000268033">
    <property type="component" value="Unassembled WGS sequence"/>
</dbReference>
<dbReference type="PROSITE" id="PS01153">
    <property type="entry name" value="NOL1_NOP2_SUN"/>
    <property type="match status" value="1"/>
</dbReference>
<evidence type="ECO:0000256" key="10">
    <source>
        <dbReference type="ARBA" id="ARBA00022884"/>
    </source>
</evidence>
<proteinExistence type="inferred from homology"/>
<feature type="binding site" evidence="14">
    <location>
        <position position="276"/>
    </location>
    <ligand>
        <name>S-adenosyl-L-methionine</name>
        <dbReference type="ChEBI" id="CHEBI:59789"/>
    </ligand>
</feature>
<evidence type="ECO:0000256" key="11">
    <source>
        <dbReference type="ARBA" id="ARBA00030399"/>
    </source>
</evidence>
<dbReference type="CDD" id="cd02440">
    <property type="entry name" value="AdoMet_MTases"/>
    <property type="match status" value="1"/>
</dbReference>
<dbReference type="NCBIfam" id="TIGR00563">
    <property type="entry name" value="rsmB"/>
    <property type="match status" value="1"/>
</dbReference>
<evidence type="ECO:0000313" key="17">
    <source>
        <dbReference type="Proteomes" id="UP000268033"/>
    </source>
</evidence>
<keyword evidence="9 14" id="KW-0949">S-adenosyl-L-methionine</keyword>
<keyword evidence="8 14" id="KW-0808">Transferase</keyword>
<dbReference type="SUPFAM" id="SSF53335">
    <property type="entry name" value="S-adenosyl-L-methionine-dependent methyltransferases"/>
    <property type="match status" value="1"/>
</dbReference>
<comment type="caution">
    <text evidence="16">The sequence shown here is derived from an EMBL/GenBank/DDBJ whole genome shotgun (WGS) entry which is preliminary data.</text>
</comment>
<keyword evidence="6" id="KW-0698">rRNA processing</keyword>
<keyword evidence="10 14" id="KW-0694">RNA-binding</keyword>
<feature type="binding site" evidence="14">
    <location>
        <begin position="254"/>
        <end position="260"/>
    </location>
    <ligand>
        <name>S-adenosyl-L-methionine</name>
        <dbReference type="ChEBI" id="CHEBI:59789"/>
    </ligand>
</feature>
<dbReference type="InterPro" id="IPR029063">
    <property type="entry name" value="SAM-dependent_MTases_sf"/>
</dbReference>
<dbReference type="PRINTS" id="PR02008">
    <property type="entry name" value="RCMTFAMILY"/>
</dbReference>
<evidence type="ECO:0000256" key="14">
    <source>
        <dbReference type="PROSITE-ProRule" id="PRU01023"/>
    </source>
</evidence>